<comment type="cofactor">
    <cofactor evidence="8">
        <name>[2Fe-2S] cluster</name>
        <dbReference type="ChEBI" id="CHEBI:190135"/>
    </cofactor>
</comment>
<dbReference type="InterPro" id="IPR036010">
    <property type="entry name" value="2Fe-2S_ferredoxin-like_sf"/>
</dbReference>
<evidence type="ECO:0000256" key="2">
    <source>
        <dbReference type="ARBA" id="ARBA00022448"/>
    </source>
</evidence>
<dbReference type="InterPro" id="IPR001041">
    <property type="entry name" value="2Fe-2S_ferredoxin-type"/>
</dbReference>
<dbReference type="Gene3D" id="3.10.20.30">
    <property type="match status" value="1"/>
</dbReference>
<gene>
    <name evidence="10" type="ORF">CAL22_14595</name>
</gene>
<evidence type="ECO:0000256" key="7">
    <source>
        <dbReference type="ARBA" id="ARBA00023014"/>
    </source>
</evidence>
<name>A0A261VAB6_9BORD</name>
<dbReference type="EMBL" id="NEVU01000003">
    <property type="protein sequence ID" value="OZI71098.1"/>
    <property type="molecule type" value="Genomic_DNA"/>
</dbReference>
<keyword evidence="11" id="KW-1185">Reference proteome</keyword>
<accession>A0A261VAB6</accession>
<evidence type="ECO:0000256" key="1">
    <source>
        <dbReference type="ARBA" id="ARBA00007874"/>
    </source>
</evidence>
<dbReference type="Proteomes" id="UP000216429">
    <property type="component" value="Unassembled WGS sequence"/>
</dbReference>
<dbReference type="SUPFAM" id="SSF54292">
    <property type="entry name" value="2Fe-2S ferredoxin-like"/>
    <property type="match status" value="1"/>
</dbReference>
<feature type="domain" description="2Fe-2S ferredoxin-type" evidence="9">
    <location>
        <begin position="38"/>
        <end position="127"/>
    </location>
</feature>
<dbReference type="CDD" id="cd00207">
    <property type="entry name" value="fer2"/>
    <property type="match status" value="1"/>
</dbReference>
<evidence type="ECO:0000313" key="11">
    <source>
        <dbReference type="Proteomes" id="UP000216429"/>
    </source>
</evidence>
<dbReference type="GO" id="GO:0046872">
    <property type="term" value="F:metal ion binding"/>
    <property type="evidence" value="ECO:0007669"/>
    <property type="project" value="UniProtKB-KW"/>
</dbReference>
<evidence type="ECO:0000256" key="4">
    <source>
        <dbReference type="ARBA" id="ARBA00022723"/>
    </source>
</evidence>
<comment type="caution">
    <text evidence="10">The sequence shown here is derived from an EMBL/GenBank/DDBJ whole genome shotgun (WGS) entry which is preliminary data.</text>
</comment>
<keyword evidence="2" id="KW-0813">Transport</keyword>
<keyword evidence="4" id="KW-0479">Metal-binding</keyword>
<evidence type="ECO:0000256" key="3">
    <source>
        <dbReference type="ARBA" id="ARBA00022714"/>
    </source>
</evidence>
<comment type="similarity">
    <text evidence="1">Belongs to the 2Fe2S plant-type ferredoxin family.</text>
</comment>
<dbReference type="AlphaFoldDB" id="A0A261VAB6"/>
<dbReference type="InterPro" id="IPR012675">
    <property type="entry name" value="Beta-grasp_dom_sf"/>
</dbReference>
<keyword evidence="7" id="KW-0411">Iron-sulfur</keyword>
<keyword evidence="6" id="KW-0408">Iron</keyword>
<keyword evidence="3" id="KW-0001">2Fe-2S</keyword>
<protein>
    <submittedName>
        <fullName evidence="10">Ferredoxin</fullName>
    </submittedName>
</protein>
<evidence type="ECO:0000256" key="8">
    <source>
        <dbReference type="ARBA" id="ARBA00034078"/>
    </source>
</evidence>
<proteinExistence type="inferred from homology"/>
<evidence type="ECO:0000256" key="5">
    <source>
        <dbReference type="ARBA" id="ARBA00022982"/>
    </source>
</evidence>
<reference evidence="11" key="1">
    <citation type="submission" date="2017-05" db="EMBL/GenBank/DDBJ databases">
        <title>Complete and WGS of Bordetella genogroups.</title>
        <authorList>
            <person name="Spilker T."/>
            <person name="Lipuma J."/>
        </authorList>
    </citation>
    <scope>NUCLEOTIDE SEQUENCE [LARGE SCALE GENOMIC DNA]</scope>
    <source>
        <strain evidence="11">AU6712</strain>
    </source>
</reference>
<evidence type="ECO:0000256" key="6">
    <source>
        <dbReference type="ARBA" id="ARBA00023004"/>
    </source>
</evidence>
<evidence type="ECO:0000259" key="9">
    <source>
        <dbReference type="PROSITE" id="PS51085"/>
    </source>
</evidence>
<organism evidence="10 11">
    <name type="scientific">Bordetella genomosp. 12</name>
    <dbReference type="NCBI Taxonomy" id="463035"/>
    <lineage>
        <taxon>Bacteria</taxon>
        <taxon>Pseudomonadati</taxon>
        <taxon>Pseudomonadota</taxon>
        <taxon>Betaproteobacteria</taxon>
        <taxon>Burkholderiales</taxon>
        <taxon>Alcaligenaceae</taxon>
        <taxon>Bordetella</taxon>
    </lineage>
</organism>
<keyword evidence="5" id="KW-0249">Electron transport</keyword>
<dbReference type="GO" id="GO:0051537">
    <property type="term" value="F:2 iron, 2 sulfur cluster binding"/>
    <property type="evidence" value="ECO:0007669"/>
    <property type="project" value="UniProtKB-KW"/>
</dbReference>
<dbReference type="PANTHER" id="PTHR43112:SF3">
    <property type="entry name" value="FERREDOXIN-2, CHLOROPLASTIC"/>
    <property type="match status" value="1"/>
</dbReference>
<sequence>MPARRSHRCQDLDVHAVAAECDVRRLATGLAGRVSKTYEVLLLPSGWRFPVGPDTPVLRAAKAAGLRLPSSCRNGSCRACLCKMASGTVTYRIEWPGVASDEQADGWVLPCVAHAESDLVLLVPQAERLAPAEPAVRQQLTGARR</sequence>
<dbReference type="OrthoDB" id="9806195at2"/>
<evidence type="ECO:0000313" key="10">
    <source>
        <dbReference type="EMBL" id="OZI71098.1"/>
    </source>
</evidence>
<dbReference type="Pfam" id="PF00111">
    <property type="entry name" value="Fer2"/>
    <property type="match status" value="1"/>
</dbReference>
<dbReference type="PROSITE" id="PS51085">
    <property type="entry name" value="2FE2S_FER_2"/>
    <property type="match status" value="1"/>
</dbReference>
<dbReference type="PANTHER" id="PTHR43112">
    <property type="entry name" value="FERREDOXIN"/>
    <property type="match status" value="1"/>
</dbReference>